<protein>
    <submittedName>
        <fullName evidence="2">Uncharacterized protein</fullName>
    </submittedName>
</protein>
<evidence type="ECO:0000313" key="2">
    <source>
        <dbReference type="EMBL" id="PIC27923.1"/>
    </source>
</evidence>
<dbReference type="Proteomes" id="UP000230233">
    <property type="component" value="Chromosome V"/>
</dbReference>
<keyword evidence="1" id="KW-1133">Transmembrane helix</keyword>
<evidence type="ECO:0000313" key="3">
    <source>
        <dbReference type="Proteomes" id="UP000230233"/>
    </source>
</evidence>
<feature type="transmembrane region" description="Helical" evidence="1">
    <location>
        <begin position="333"/>
        <end position="352"/>
    </location>
</feature>
<reference evidence="3" key="1">
    <citation type="submission" date="2017-10" db="EMBL/GenBank/DDBJ databases">
        <title>Rapid genome shrinkage in a self-fertile nematode reveals novel sperm competition proteins.</title>
        <authorList>
            <person name="Yin D."/>
            <person name="Schwarz E.M."/>
            <person name="Thomas C.G."/>
            <person name="Felde R.L."/>
            <person name="Korf I.F."/>
            <person name="Cutter A.D."/>
            <person name="Schartner C.M."/>
            <person name="Ralston E.J."/>
            <person name="Meyer B.J."/>
            <person name="Haag E.S."/>
        </authorList>
    </citation>
    <scope>NUCLEOTIDE SEQUENCE [LARGE SCALE GENOMIC DNA]</scope>
    <source>
        <strain evidence="3">JU1422</strain>
    </source>
</reference>
<sequence>MLVVAKRISNFLQFRPILILFFWSLASFTFFLMTLTFELMQIQIVTSNNETTEKTIVEEKPSGNYQNPQILFPFLLIPLTCLTVFSRSIPVIISTAISTFLSICILSFLSRLNHYFDPDPAYIVVILHVTTANSIFLRRCWDKYRRGPCSSTIVRLLLATVDKSLPMLLTTTTCASIIPLVSIIVSPAKTIIPSVTICLLNVLQNVCTMTVILAVLLIRNTYNWCIPTVRLSFLRGIQAFFEEKLVYLAHLMCQIGQRMLSSHAKIPFVFTYLIVIIGFVTMNIIRFLNFMNASIDKGTVECSFFRCYESVTLTLSLFIVPPVFFCTVNKIQVNTMIALIGFSFTLVVFELLREFAFESVRVEPIQHVVFSIIPADGALRFCNMYSMSRKKNHNAKVLDTVDTLFSQITISSICSCSALLYIFYYFSNNSNLIILVIILIVTNWITVIFFYPSAIAMMGPMVCGGKRRGSQFSETRSMNTDRFSSHLLVDNPDYTKKYSTSNYYGVAKQKRSYNVLITDSRRASMPVCVQQIAISNSTAPILKKRSWANGACFSVDGVITMTPREALKLMRKEDSITSDNILIKEIALM</sequence>
<feature type="transmembrane region" description="Helical" evidence="1">
    <location>
        <begin position="191"/>
        <end position="218"/>
    </location>
</feature>
<evidence type="ECO:0000256" key="1">
    <source>
        <dbReference type="SAM" id="Phobius"/>
    </source>
</evidence>
<keyword evidence="1" id="KW-0812">Transmembrane</keyword>
<feature type="transmembrane region" description="Helical" evidence="1">
    <location>
        <begin position="165"/>
        <end position="185"/>
    </location>
</feature>
<feature type="transmembrane region" description="Helical" evidence="1">
    <location>
        <begin position="12"/>
        <end position="33"/>
    </location>
</feature>
<name>A0A2G5TL11_9PELO</name>
<keyword evidence="1" id="KW-0472">Membrane</keyword>
<feature type="transmembrane region" description="Helical" evidence="1">
    <location>
        <begin position="268"/>
        <end position="288"/>
    </location>
</feature>
<dbReference type="EMBL" id="PDUG01000005">
    <property type="protein sequence ID" value="PIC27923.1"/>
    <property type="molecule type" value="Genomic_DNA"/>
</dbReference>
<feature type="transmembrane region" description="Helical" evidence="1">
    <location>
        <begin position="432"/>
        <end position="451"/>
    </location>
</feature>
<feature type="transmembrane region" description="Helical" evidence="1">
    <location>
        <begin position="91"/>
        <end position="109"/>
    </location>
</feature>
<feature type="transmembrane region" description="Helical" evidence="1">
    <location>
        <begin position="70"/>
        <end position="86"/>
    </location>
</feature>
<accession>A0A2G5TL11</accession>
<organism evidence="2 3">
    <name type="scientific">Caenorhabditis nigoni</name>
    <dbReference type="NCBI Taxonomy" id="1611254"/>
    <lineage>
        <taxon>Eukaryota</taxon>
        <taxon>Metazoa</taxon>
        <taxon>Ecdysozoa</taxon>
        <taxon>Nematoda</taxon>
        <taxon>Chromadorea</taxon>
        <taxon>Rhabditida</taxon>
        <taxon>Rhabditina</taxon>
        <taxon>Rhabditomorpha</taxon>
        <taxon>Rhabditoidea</taxon>
        <taxon>Rhabditidae</taxon>
        <taxon>Peloderinae</taxon>
        <taxon>Caenorhabditis</taxon>
    </lineage>
</organism>
<proteinExistence type="predicted"/>
<gene>
    <name evidence="2" type="primary">Cni-F20A1.4</name>
    <name evidence="2" type="synonym">Cnig_chr_V.g20021</name>
    <name evidence="2" type="ORF">B9Z55_020021</name>
</gene>
<comment type="caution">
    <text evidence="2">The sequence shown here is derived from an EMBL/GenBank/DDBJ whole genome shotgun (WGS) entry which is preliminary data.</text>
</comment>
<feature type="transmembrane region" description="Helical" evidence="1">
    <location>
        <begin position="404"/>
        <end position="426"/>
    </location>
</feature>
<feature type="transmembrane region" description="Helical" evidence="1">
    <location>
        <begin position="121"/>
        <end position="137"/>
    </location>
</feature>
<dbReference type="OrthoDB" id="5809313at2759"/>
<keyword evidence="3" id="KW-1185">Reference proteome</keyword>
<feature type="transmembrane region" description="Helical" evidence="1">
    <location>
        <begin position="308"/>
        <end position="326"/>
    </location>
</feature>
<dbReference type="AlphaFoldDB" id="A0A2G5TL11"/>